<reference evidence="1 2" key="1">
    <citation type="submission" date="2019-09" db="EMBL/GenBank/DDBJ databases">
        <title>FDA dAtabase for Regulatory Grade micrObial Sequences (FDA-ARGOS): Supporting development and validation of Infectious Disease Dx tests.</title>
        <authorList>
            <person name="Sciortino C."/>
            <person name="Tallon L."/>
            <person name="Sadzewicz L."/>
            <person name="Vavikolanu K."/>
            <person name="Mehta A."/>
            <person name="Aluvathingal J."/>
            <person name="Nadendla S."/>
            <person name="Nandy P."/>
            <person name="Geyer C."/>
            <person name="Yan Y."/>
            <person name="Sichtig H."/>
        </authorList>
    </citation>
    <scope>NUCLEOTIDE SEQUENCE [LARGE SCALE GENOMIC DNA]</scope>
    <source>
        <strain evidence="1 2">FDAARGOS_643</strain>
    </source>
</reference>
<name>A0A5P2QR41_9RHOB</name>
<dbReference type="AlphaFoldDB" id="A0A5P2QR41"/>
<evidence type="ECO:0000313" key="2">
    <source>
        <dbReference type="Proteomes" id="UP000324507"/>
    </source>
</evidence>
<proteinExistence type="predicted"/>
<sequence>MMAVIDWPCELVRALDVSYFIQWTSREAGANLMGVPQIVTPGIGLWRVDVTIPREFDGARIKALEAKVSQMRGRYNVARLCVCDPYRYSSAVSPQQTQFSDGTWFSDGTGFAEDTAQALVTTAAVAAGANQLAVQLSNPARPQLRIGDMFSVSGFLYRVVETSGATVFFEPSARIAIPAGTTLQTDPPVIQCRFIDDSQGMRTRELLRWGSQITLSFVEAFDR</sequence>
<organism evidence="1 2">
    <name type="scientific">Paracoccus yeei</name>
    <dbReference type="NCBI Taxonomy" id="147645"/>
    <lineage>
        <taxon>Bacteria</taxon>
        <taxon>Pseudomonadati</taxon>
        <taxon>Pseudomonadota</taxon>
        <taxon>Alphaproteobacteria</taxon>
        <taxon>Rhodobacterales</taxon>
        <taxon>Paracoccaceae</taxon>
        <taxon>Paracoccus</taxon>
    </lineage>
</organism>
<gene>
    <name evidence="1" type="ORF">FOB51_09570</name>
</gene>
<accession>A0A5P2QR41</accession>
<evidence type="ECO:0000313" key="1">
    <source>
        <dbReference type="EMBL" id="QEU08230.1"/>
    </source>
</evidence>
<dbReference type="Proteomes" id="UP000324507">
    <property type="component" value="Chromosome"/>
</dbReference>
<protein>
    <submittedName>
        <fullName evidence="1">Uncharacterized protein</fullName>
    </submittedName>
</protein>
<dbReference type="EMBL" id="CP044081">
    <property type="protein sequence ID" value="QEU08230.1"/>
    <property type="molecule type" value="Genomic_DNA"/>
</dbReference>